<feature type="transmembrane region" description="Helical" evidence="8">
    <location>
        <begin position="250"/>
        <end position="272"/>
    </location>
</feature>
<evidence type="ECO:0000256" key="4">
    <source>
        <dbReference type="ARBA" id="ARBA00022692"/>
    </source>
</evidence>
<dbReference type="Pfam" id="PF00950">
    <property type="entry name" value="ABC-3"/>
    <property type="match status" value="1"/>
</dbReference>
<dbReference type="GO" id="GO:0010043">
    <property type="term" value="P:response to zinc ion"/>
    <property type="evidence" value="ECO:0007669"/>
    <property type="project" value="TreeGrafter"/>
</dbReference>
<feature type="transmembrane region" description="Helical" evidence="8">
    <location>
        <begin position="200"/>
        <end position="219"/>
    </location>
</feature>
<dbReference type="GO" id="GO:0043190">
    <property type="term" value="C:ATP-binding cassette (ABC) transporter complex"/>
    <property type="evidence" value="ECO:0007669"/>
    <property type="project" value="InterPro"/>
</dbReference>
<dbReference type="FunFam" id="1.10.3470.10:FF:000003">
    <property type="entry name" value="Iron ABC transporter permease SitD"/>
    <property type="match status" value="1"/>
</dbReference>
<dbReference type="PANTHER" id="PTHR30477:SF24">
    <property type="entry name" value="IRON TRANSPORT SYSTEM MEMBRANE PROTEIN HI_0359-RELATED"/>
    <property type="match status" value="1"/>
</dbReference>
<proteinExistence type="inferred from homology"/>
<feature type="transmembrane region" description="Helical" evidence="8">
    <location>
        <begin position="98"/>
        <end position="117"/>
    </location>
</feature>
<evidence type="ECO:0000313" key="10">
    <source>
        <dbReference type="Proteomes" id="UP000032582"/>
    </source>
</evidence>
<keyword evidence="7" id="KW-0813">Transport</keyword>
<reference evidence="9 10" key="1">
    <citation type="submission" date="2015-02" db="EMBL/GenBank/DDBJ databases">
        <title>Whole genome shotgun sequencing of cultured foodborne pathogen.</title>
        <authorList>
            <person name="Timme R."/>
            <person name="Allard M.W."/>
            <person name="Strain E."/>
            <person name="Evans P.S."/>
            <person name="Brown E."/>
        </authorList>
    </citation>
    <scope>NUCLEOTIDE SEQUENCE [LARGE SCALE GENOMIC DNA]</scope>
    <source>
        <strain evidence="9 10">GCSL-TSO-24</strain>
    </source>
</reference>
<dbReference type="AlphaFoldDB" id="A0A0D8LB30"/>
<evidence type="ECO:0000256" key="7">
    <source>
        <dbReference type="RuleBase" id="RU003943"/>
    </source>
</evidence>
<dbReference type="PANTHER" id="PTHR30477">
    <property type="entry name" value="ABC-TRANSPORTER METAL-BINDING PROTEIN"/>
    <property type="match status" value="1"/>
</dbReference>
<organism evidence="9 10">
    <name type="scientific">Morganella morganii</name>
    <name type="common">Proteus morganii</name>
    <dbReference type="NCBI Taxonomy" id="582"/>
    <lineage>
        <taxon>Bacteria</taxon>
        <taxon>Pseudomonadati</taxon>
        <taxon>Pseudomonadota</taxon>
        <taxon>Gammaproteobacteria</taxon>
        <taxon>Enterobacterales</taxon>
        <taxon>Morganellaceae</taxon>
        <taxon>Morganella</taxon>
    </lineage>
</organism>
<dbReference type="SUPFAM" id="SSF81345">
    <property type="entry name" value="ABC transporter involved in vitamin B12 uptake, BtuC"/>
    <property type="match status" value="1"/>
</dbReference>
<evidence type="ECO:0000313" key="9">
    <source>
        <dbReference type="EMBL" id="KJF79067.1"/>
    </source>
</evidence>
<keyword evidence="3" id="KW-0406">Ion transport</keyword>
<keyword evidence="4 7" id="KW-0812">Transmembrane</keyword>
<accession>A0A0D8LB30</accession>
<dbReference type="EMBL" id="JZSH01000009">
    <property type="protein sequence ID" value="KJF79067.1"/>
    <property type="molecule type" value="Genomic_DNA"/>
</dbReference>
<protein>
    <submittedName>
        <fullName evidence="9">Iron ABC transporter permease</fullName>
    </submittedName>
</protein>
<dbReference type="PATRIC" id="fig|582.24.peg.566"/>
<dbReference type="GO" id="GO:0055085">
    <property type="term" value="P:transmembrane transport"/>
    <property type="evidence" value="ECO:0007669"/>
    <property type="project" value="InterPro"/>
</dbReference>
<evidence type="ECO:0000256" key="8">
    <source>
        <dbReference type="SAM" id="Phobius"/>
    </source>
</evidence>
<feature type="transmembrane region" description="Helical" evidence="8">
    <location>
        <begin position="137"/>
        <end position="155"/>
    </location>
</feature>
<evidence type="ECO:0000256" key="1">
    <source>
        <dbReference type="ARBA" id="ARBA00004141"/>
    </source>
</evidence>
<feature type="transmembrane region" description="Helical" evidence="8">
    <location>
        <begin position="21"/>
        <end position="41"/>
    </location>
</feature>
<dbReference type="RefSeq" id="WP_045137682.1">
    <property type="nucleotide sequence ID" value="NZ_CP070407.1"/>
</dbReference>
<dbReference type="InterPro" id="IPR037294">
    <property type="entry name" value="ABC_BtuC-like"/>
</dbReference>
<evidence type="ECO:0000256" key="3">
    <source>
        <dbReference type="ARBA" id="ARBA00022496"/>
    </source>
</evidence>
<sequence>MSDFLTSLFIDPFAFPFMQRAMFAAILTGAVCAVLSCFLVLKGWSLMGDAISHAVLPGIVLAFVMGIPLIIGAFVSGLFCAFATGYLKEHSRIKEDTVMGIVFSGMFALGLVLFTRIDTEQHLTHILFGNILGITQAELRQTLIIAGLTMVVLMVKYKDFMLYCFDPNQARVIGLPVRMLHYGLLSLLALTIVASLQAVGIILVIAMLISPGIIAFLLCRSFGKMILVAILVSVSSSYIGTVVSFHIDGATGACIVLVQALYFVLALIYNQLRLSALKRRRQIA</sequence>
<keyword evidence="6 8" id="KW-0472">Membrane</keyword>
<gene>
    <name evidence="9" type="ORF">UA45_01850</name>
</gene>
<evidence type="ECO:0000256" key="5">
    <source>
        <dbReference type="ARBA" id="ARBA00022989"/>
    </source>
</evidence>
<dbReference type="Gene3D" id="1.10.3470.10">
    <property type="entry name" value="ABC transporter involved in vitamin B12 uptake, BtuC"/>
    <property type="match status" value="1"/>
</dbReference>
<comment type="subcellular location">
    <subcellularLocation>
        <location evidence="7">Cell membrane</location>
        <topology evidence="7">Multi-pass membrane protein</topology>
    </subcellularLocation>
    <subcellularLocation>
        <location evidence="1">Membrane</location>
        <topology evidence="1">Multi-pass membrane protein</topology>
    </subcellularLocation>
</comment>
<evidence type="ECO:0000256" key="2">
    <source>
        <dbReference type="ARBA" id="ARBA00008034"/>
    </source>
</evidence>
<feature type="transmembrane region" description="Helical" evidence="8">
    <location>
        <begin position="175"/>
        <end position="194"/>
    </location>
</feature>
<feature type="transmembrane region" description="Helical" evidence="8">
    <location>
        <begin position="61"/>
        <end position="86"/>
    </location>
</feature>
<comment type="similarity">
    <text evidence="2 7">Belongs to the ABC-3 integral membrane protein family.</text>
</comment>
<evidence type="ECO:0000256" key="6">
    <source>
        <dbReference type="ARBA" id="ARBA00023136"/>
    </source>
</evidence>
<feature type="transmembrane region" description="Helical" evidence="8">
    <location>
        <begin position="226"/>
        <end position="244"/>
    </location>
</feature>
<dbReference type="CDD" id="cd06550">
    <property type="entry name" value="TM_ABC_iron-siderophores_like"/>
    <property type="match status" value="1"/>
</dbReference>
<dbReference type="Proteomes" id="UP000032582">
    <property type="component" value="Unassembled WGS sequence"/>
</dbReference>
<comment type="caution">
    <text evidence="9">The sequence shown here is derived from an EMBL/GenBank/DDBJ whole genome shotgun (WGS) entry which is preliminary data.</text>
</comment>
<name>A0A0D8LB30_MORMO</name>
<keyword evidence="5 8" id="KW-1133">Transmembrane helix</keyword>
<dbReference type="GO" id="GO:0071281">
    <property type="term" value="P:cellular response to iron ion"/>
    <property type="evidence" value="ECO:0007669"/>
    <property type="project" value="UniProtKB-ARBA"/>
</dbReference>
<dbReference type="GO" id="GO:0006826">
    <property type="term" value="P:iron ion transport"/>
    <property type="evidence" value="ECO:0007669"/>
    <property type="project" value="UniProtKB-KW"/>
</dbReference>
<dbReference type="InterPro" id="IPR001626">
    <property type="entry name" value="ABC_TroCD"/>
</dbReference>
<keyword evidence="3" id="KW-0408">Iron</keyword>
<keyword evidence="3" id="KW-0410">Iron transport</keyword>